<proteinExistence type="predicted"/>
<name>A0A4V3CMK2_NOCIG</name>
<dbReference type="Proteomes" id="UP000295087">
    <property type="component" value="Unassembled WGS sequence"/>
</dbReference>
<organism evidence="2 3">
    <name type="scientific">Nocardia ignorata</name>
    <dbReference type="NCBI Taxonomy" id="145285"/>
    <lineage>
        <taxon>Bacteria</taxon>
        <taxon>Bacillati</taxon>
        <taxon>Actinomycetota</taxon>
        <taxon>Actinomycetes</taxon>
        <taxon>Mycobacteriales</taxon>
        <taxon>Nocardiaceae</taxon>
        <taxon>Nocardia</taxon>
    </lineage>
</organism>
<feature type="region of interest" description="Disordered" evidence="1">
    <location>
        <begin position="351"/>
        <end position="371"/>
    </location>
</feature>
<gene>
    <name evidence="2" type="ORF">DFR75_112143</name>
</gene>
<dbReference type="EMBL" id="SNXK01000012">
    <property type="protein sequence ID" value="TDP29874.1"/>
    <property type="molecule type" value="Genomic_DNA"/>
</dbReference>
<evidence type="ECO:0000256" key="1">
    <source>
        <dbReference type="SAM" id="MobiDB-lite"/>
    </source>
</evidence>
<dbReference type="RefSeq" id="WP_133734274.1">
    <property type="nucleotide sequence ID" value="NZ_SNXK01000012.1"/>
</dbReference>
<protein>
    <submittedName>
        <fullName evidence="2">Uncharacterized protein</fullName>
    </submittedName>
</protein>
<reference evidence="2 3" key="1">
    <citation type="submission" date="2019-03" db="EMBL/GenBank/DDBJ databases">
        <title>Genomic Encyclopedia of Type Strains, Phase IV (KMG-IV): sequencing the most valuable type-strain genomes for metagenomic binning, comparative biology and taxonomic classification.</title>
        <authorList>
            <person name="Goeker M."/>
        </authorList>
    </citation>
    <scope>NUCLEOTIDE SEQUENCE [LARGE SCALE GENOMIC DNA]</scope>
    <source>
        <strain evidence="2 3">DSM 44496</strain>
    </source>
</reference>
<sequence>MNKIQLETRVNEIVNHVIAGGKVEDDHVEAKREWPKLDKAAQLAGMANAAGGYPILWIIGLCEGSKQVIPLDDTDPASWWQQIKGGFAYGVTPSLTTLRVVTDHGSVMALLFETDQAPYLVSLPKVPRDPDNPASGFRWATAAVPWREGTSNRTATRAELLSLLRDSAAAPDLAVVTSVATLFDEIDVTVPPPPMDLSFFAVLLIDTEPGVHTFFPVYRQQITLTTSTGVEVDCSEAQFATSAAVRPADPHQPASAFLPRQKEFNPYGATDRPSGLVVMAPDVVRMQVDLEVPRDDAQEMSQADWVELTVHLPIGASERVAKTHHRLLRVKDSGEKESTSFNRRRVTAWATNGAIEHRKPPRWSPGPRTVR</sequence>
<dbReference type="AlphaFoldDB" id="A0A4V3CMK2"/>
<keyword evidence="3" id="KW-1185">Reference proteome</keyword>
<comment type="caution">
    <text evidence="2">The sequence shown here is derived from an EMBL/GenBank/DDBJ whole genome shotgun (WGS) entry which is preliminary data.</text>
</comment>
<evidence type="ECO:0000313" key="3">
    <source>
        <dbReference type="Proteomes" id="UP000295087"/>
    </source>
</evidence>
<accession>A0A4V3CMK2</accession>
<evidence type="ECO:0000313" key="2">
    <source>
        <dbReference type="EMBL" id="TDP29874.1"/>
    </source>
</evidence>